<name>A0A368FL69_ANCCA</name>
<dbReference type="OrthoDB" id="5873147at2759"/>
<sequence length="72" mass="8250">MQARKISYDVIGLTKPLNATFNIGKELLFRTCDSKGVVESLVNNPDRPPAAEKIWMYDGLDNLRRLRPNIQF</sequence>
<dbReference type="EMBL" id="JOJR01001270">
    <property type="protein sequence ID" value="RCN31565.1"/>
    <property type="molecule type" value="Genomic_DNA"/>
</dbReference>
<dbReference type="Proteomes" id="UP000252519">
    <property type="component" value="Unassembled WGS sequence"/>
</dbReference>
<keyword evidence="2" id="KW-1185">Reference proteome</keyword>
<evidence type="ECO:0000313" key="2">
    <source>
        <dbReference type="Proteomes" id="UP000252519"/>
    </source>
</evidence>
<accession>A0A368FL69</accession>
<evidence type="ECO:0000313" key="1">
    <source>
        <dbReference type="EMBL" id="RCN31565.1"/>
    </source>
</evidence>
<proteinExistence type="predicted"/>
<dbReference type="AlphaFoldDB" id="A0A368FL69"/>
<gene>
    <name evidence="1" type="ORF">ANCCAN_22651</name>
</gene>
<reference evidence="1 2" key="1">
    <citation type="submission" date="2014-10" db="EMBL/GenBank/DDBJ databases">
        <title>Draft genome of the hookworm Ancylostoma caninum.</title>
        <authorList>
            <person name="Mitreva M."/>
        </authorList>
    </citation>
    <scope>NUCLEOTIDE SEQUENCE [LARGE SCALE GENOMIC DNA]</scope>
    <source>
        <strain evidence="1 2">Baltimore</strain>
    </source>
</reference>
<organism evidence="1 2">
    <name type="scientific">Ancylostoma caninum</name>
    <name type="common">Dog hookworm</name>
    <dbReference type="NCBI Taxonomy" id="29170"/>
    <lineage>
        <taxon>Eukaryota</taxon>
        <taxon>Metazoa</taxon>
        <taxon>Ecdysozoa</taxon>
        <taxon>Nematoda</taxon>
        <taxon>Chromadorea</taxon>
        <taxon>Rhabditida</taxon>
        <taxon>Rhabditina</taxon>
        <taxon>Rhabditomorpha</taxon>
        <taxon>Strongyloidea</taxon>
        <taxon>Ancylostomatidae</taxon>
        <taxon>Ancylostomatinae</taxon>
        <taxon>Ancylostoma</taxon>
    </lineage>
</organism>
<comment type="caution">
    <text evidence="1">The sequence shown here is derived from an EMBL/GenBank/DDBJ whole genome shotgun (WGS) entry which is preliminary data.</text>
</comment>
<protein>
    <submittedName>
        <fullName evidence="1">Uncharacterized protein</fullName>
    </submittedName>
</protein>